<organism evidence="1 2">
    <name type="scientific">Halpernia frigidisoli</name>
    <dbReference type="NCBI Taxonomy" id="1125876"/>
    <lineage>
        <taxon>Bacteria</taxon>
        <taxon>Pseudomonadati</taxon>
        <taxon>Bacteroidota</taxon>
        <taxon>Flavobacteriia</taxon>
        <taxon>Flavobacteriales</taxon>
        <taxon>Weeksellaceae</taxon>
        <taxon>Chryseobacterium group</taxon>
        <taxon>Halpernia</taxon>
    </lineage>
</organism>
<evidence type="ECO:0000313" key="1">
    <source>
        <dbReference type="EMBL" id="SFI51565.1"/>
    </source>
</evidence>
<dbReference type="EMBL" id="FOQT01000005">
    <property type="protein sequence ID" value="SFI51565.1"/>
    <property type="molecule type" value="Genomic_DNA"/>
</dbReference>
<dbReference type="STRING" id="1125876.SAMN05443292_2788"/>
<dbReference type="Proteomes" id="UP000198931">
    <property type="component" value="Unassembled WGS sequence"/>
</dbReference>
<accession>A0A1I3IUK1</accession>
<sequence length="76" mass="9488">MVFFFRSKKFTLYIEDPSGYPFQSFFFVKCTKKKKDFHFYPGYKVNDFFFKEMNKSIETYVYLNIEENIFKLKKRK</sequence>
<protein>
    <submittedName>
        <fullName evidence="1">Uncharacterized protein</fullName>
    </submittedName>
</protein>
<dbReference type="AlphaFoldDB" id="A0A1I3IUK1"/>
<reference evidence="1 2" key="1">
    <citation type="submission" date="2016-10" db="EMBL/GenBank/DDBJ databases">
        <authorList>
            <person name="de Groot N.N."/>
        </authorList>
    </citation>
    <scope>NUCLEOTIDE SEQUENCE [LARGE SCALE GENOMIC DNA]</scope>
    <source>
        <strain evidence="1 2">DSM 26000</strain>
    </source>
</reference>
<name>A0A1I3IUK1_9FLAO</name>
<proteinExistence type="predicted"/>
<evidence type="ECO:0000313" key="2">
    <source>
        <dbReference type="Proteomes" id="UP000198931"/>
    </source>
</evidence>
<gene>
    <name evidence="1" type="ORF">SAMN05443292_2788</name>
</gene>
<keyword evidence="2" id="KW-1185">Reference proteome</keyword>